<sequence length="99" mass="11661">MSNLQVIYHLLRYLKGSPGQVVTFELHWLKNILVDFELPTSFVTLFCDNNSTIQLTSNLTFYDRFKHIDIDYYFLHELVTSGFIRLIDVQFVLIGRSLN</sequence>
<comment type="caution">
    <text evidence="1">The sequence shown here is derived from an EMBL/GenBank/DDBJ whole genome shotgun (WGS) entry which is preliminary data.</text>
</comment>
<organism evidence="1 2">
    <name type="scientific">Mucuna pruriens</name>
    <name type="common">Velvet bean</name>
    <name type="synonym">Dolichos pruriens</name>
    <dbReference type="NCBI Taxonomy" id="157652"/>
    <lineage>
        <taxon>Eukaryota</taxon>
        <taxon>Viridiplantae</taxon>
        <taxon>Streptophyta</taxon>
        <taxon>Embryophyta</taxon>
        <taxon>Tracheophyta</taxon>
        <taxon>Spermatophyta</taxon>
        <taxon>Magnoliopsida</taxon>
        <taxon>eudicotyledons</taxon>
        <taxon>Gunneridae</taxon>
        <taxon>Pentapetalae</taxon>
        <taxon>rosids</taxon>
        <taxon>fabids</taxon>
        <taxon>Fabales</taxon>
        <taxon>Fabaceae</taxon>
        <taxon>Papilionoideae</taxon>
        <taxon>50 kb inversion clade</taxon>
        <taxon>NPAAA clade</taxon>
        <taxon>indigoferoid/millettioid clade</taxon>
        <taxon>Phaseoleae</taxon>
        <taxon>Mucuna</taxon>
    </lineage>
</organism>
<name>A0A371I8K2_MUCPR</name>
<dbReference type="CDD" id="cd09272">
    <property type="entry name" value="RNase_HI_RT_Ty1"/>
    <property type="match status" value="1"/>
</dbReference>
<dbReference type="OrthoDB" id="414945at2759"/>
<reference evidence="1" key="1">
    <citation type="submission" date="2018-05" db="EMBL/GenBank/DDBJ databases">
        <title>Draft genome of Mucuna pruriens seed.</title>
        <authorList>
            <person name="Nnadi N.E."/>
            <person name="Vos R."/>
            <person name="Hasami M.H."/>
            <person name="Devisetty U.K."/>
            <person name="Aguiy J.C."/>
        </authorList>
    </citation>
    <scope>NUCLEOTIDE SEQUENCE [LARGE SCALE GENOMIC DNA]</scope>
    <source>
        <strain evidence="1">JCA_2017</strain>
    </source>
</reference>
<protein>
    <recommendedName>
        <fullName evidence="3">Copia protein</fullName>
    </recommendedName>
</protein>
<dbReference type="AlphaFoldDB" id="A0A371I8K2"/>
<proteinExistence type="predicted"/>
<accession>A0A371I8K2</accession>
<evidence type="ECO:0000313" key="1">
    <source>
        <dbReference type="EMBL" id="RDY11373.1"/>
    </source>
</evidence>
<evidence type="ECO:0000313" key="2">
    <source>
        <dbReference type="Proteomes" id="UP000257109"/>
    </source>
</evidence>
<gene>
    <name evidence="1" type="ORF">CR513_03985</name>
</gene>
<dbReference type="EMBL" id="QJKJ01000653">
    <property type="protein sequence ID" value="RDY11373.1"/>
    <property type="molecule type" value="Genomic_DNA"/>
</dbReference>
<evidence type="ECO:0008006" key="3">
    <source>
        <dbReference type="Google" id="ProtNLM"/>
    </source>
</evidence>
<feature type="non-terminal residue" evidence="1">
    <location>
        <position position="1"/>
    </location>
</feature>
<keyword evidence="2" id="KW-1185">Reference proteome</keyword>
<dbReference type="Proteomes" id="UP000257109">
    <property type="component" value="Unassembled WGS sequence"/>
</dbReference>